<dbReference type="Proteomes" id="UP001174936">
    <property type="component" value="Unassembled WGS sequence"/>
</dbReference>
<protein>
    <recommendedName>
        <fullName evidence="2">DUF7907 domain-containing protein</fullName>
    </recommendedName>
</protein>
<organism evidence="3 4">
    <name type="scientific">Cercophora newfieldiana</name>
    <dbReference type="NCBI Taxonomy" id="92897"/>
    <lineage>
        <taxon>Eukaryota</taxon>
        <taxon>Fungi</taxon>
        <taxon>Dikarya</taxon>
        <taxon>Ascomycota</taxon>
        <taxon>Pezizomycotina</taxon>
        <taxon>Sordariomycetes</taxon>
        <taxon>Sordariomycetidae</taxon>
        <taxon>Sordariales</taxon>
        <taxon>Lasiosphaeriaceae</taxon>
        <taxon>Cercophora</taxon>
    </lineage>
</organism>
<dbReference type="Pfam" id="PF25484">
    <property type="entry name" value="DUF7907"/>
    <property type="match status" value="1"/>
</dbReference>
<proteinExistence type="predicted"/>
<evidence type="ECO:0000313" key="4">
    <source>
        <dbReference type="Proteomes" id="UP001174936"/>
    </source>
</evidence>
<keyword evidence="1" id="KW-0732">Signal</keyword>
<reference evidence="3" key="1">
    <citation type="submission" date="2023-06" db="EMBL/GenBank/DDBJ databases">
        <title>Genome-scale phylogeny and comparative genomics of the fungal order Sordariales.</title>
        <authorList>
            <consortium name="Lawrence Berkeley National Laboratory"/>
            <person name="Hensen N."/>
            <person name="Bonometti L."/>
            <person name="Westerberg I."/>
            <person name="Brannstrom I.O."/>
            <person name="Guillou S."/>
            <person name="Cros-Aarteil S."/>
            <person name="Calhoun S."/>
            <person name="Haridas S."/>
            <person name="Kuo A."/>
            <person name="Mondo S."/>
            <person name="Pangilinan J."/>
            <person name="Riley R."/>
            <person name="Labutti K."/>
            <person name="Andreopoulos B."/>
            <person name="Lipzen A."/>
            <person name="Chen C."/>
            <person name="Yanf M."/>
            <person name="Daum C."/>
            <person name="Ng V."/>
            <person name="Clum A."/>
            <person name="Steindorff A."/>
            <person name="Ohm R."/>
            <person name="Martin F."/>
            <person name="Silar P."/>
            <person name="Natvig D."/>
            <person name="Lalanne C."/>
            <person name="Gautier V."/>
            <person name="Ament-Velasquez S.L."/>
            <person name="Kruys A."/>
            <person name="Hutchinson M.I."/>
            <person name="Powell A.J."/>
            <person name="Barry K."/>
            <person name="Miller A.N."/>
            <person name="Grigoriev I.V."/>
            <person name="Debuchy R."/>
            <person name="Gladieux P."/>
            <person name="Thoren M.H."/>
            <person name="Johannesson H."/>
        </authorList>
    </citation>
    <scope>NUCLEOTIDE SEQUENCE</scope>
    <source>
        <strain evidence="3">SMH2532-1</strain>
    </source>
</reference>
<sequence>MKSTFASRALALLAGSTAVTAQFDFLSDLSTSPPFYLKVSAPDNSSIDGRFLHACHTGAATNTLCLGQHTPSTSDVAGKFYLKYKQSPDDGYLINNIKILNGSTGNVELVAEPFRLALSAATNVAMTWFSPEGFADGSIYAVKFTGDGLSLPIYPVDTDFREGVRPDPTGVDASSWYTCWVLAGSYYYNALAWVTGGIPSNPTCRPVRVVKVDVQS</sequence>
<accession>A0AA39Y563</accession>
<evidence type="ECO:0000259" key="2">
    <source>
        <dbReference type="Pfam" id="PF25484"/>
    </source>
</evidence>
<evidence type="ECO:0000313" key="3">
    <source>
        <dbReference type="EMBL" id="KAK0646228.1"/>
    </source>
</evidence>
<feature type="domain" description="DUF7907" evidence="2">
    <location>
        <begin position="32"/>
        <end position="212"/>
    </location>
</feature>
<evidence type="ECO:0000256" key="1">
    <source>
        <dbReference type="SAM" id="SignalP"/>
    </source>
</evidence>
<feature type="chain" id="PRO_5041298069" description="DUF7907 domain-containing protein" evidence="1">
    <location>
        <begin position="22"/>
        <end position="216"/>
    </location>
</feature>
<name>A0AA39Y563_9PEZI</name>
<dbReference type="EMBL" id="JAULSV010000004">
    <property type="protein sequence ID" value="KAK0646228.1"/>
    <property type="molecule type" value="Genomic_DNA"/>
</dbReference>
<dbReference type="InterPro" id="IPR057229">
    <property type="entry name" value="DUF7907"/>
</dbReference>
<keyword evidence="4" id="KW-1185">Reference proteome</keyword>
<feature type="signal peptide" evidence="1">
    <location>
        <begin position="1"/>
        <end position="21"/>
    </location>
</feature>
<comment type="caution">
    <text evidence="3">The sequence shown here is derived from an EMBL/GenBank/DDBJ whole genome shotgun (WGS) entry which is preliminary data.</text>
</comment>
<dbReference type="AlphaFoldDB" id="A0AA39Y563"/>
<gene>
    <name evidence="3" type="ORF">B0T16DRAFT_510278</name>
</gene>